<evidence type="ECO:0000256" key="2">
    <source>
        <dbReference type="ARBA" id="ARBA00022737"/>
    </source>
</evidence>
<dbReference type="PROSITE" id="PS51039">
    <property type="entry name" value="ZF_AN1"/>
    <property type="match status" value="2"/>
</dbReference>
<dbReference type="GO" id="GO:0043161">
    <property type="term" value="P:proteasome-mediated ubiquitin-dependent protein catabolic process"/>
    <property type="evidence" value="ECO:0007669"/>
    <property type="project" value="TreeGrafter"/>
</dbReference>
<dbReference type="SMART" id="SM00726">
    <property type="entry name" value="UIM"/>
    <property type="match status" value="2"/>
</dbReference>
<dbReference type="InterPro" id="IPR057357">
    <property type="entry name" value="Znf-C2H2_ZFAND2A/B"/>
</dbReference>
<dbReference type="Proteomes" id="UP000708208">
    <property type="component" value="Unassembled WGS sequence"/>
</dbReference>
<evidence type="ECO:0000256" key="4">
    <source>
        <dbReference type="ARBA" id="ARBA00022833"/>
    </source>
</evidence>
<evidence type="ECO:0000259" key="7">
    <source>
        <dbReference type="PROSITE" id="PS51039"/>
    </source>
</evidence>
<dbReference type="InterPro" id="IPR000058">
    <property type="entry name" value="Znf_AN1"/>
</dbReference>
<name>A0A8J2JLT0_9HEXA</name>
<gene>
    <name evidence="8" type="ORF">AFUS01_LOCUS11602</name>
</gene>
<evidence type="ECO:0000256" key="1">
    <source>
        <dbReference type="ARBA" id="ARBA00022723"/>
    </source>
</evidence>
<protein>
    <recommendedName>
        <fullName evidence="7">AN1-type domain-containing protein</fullName>
    </recommendedName>
</protein>
<dbReference type="Pfam" id="PF01428">
    <property type="entry name" value="zf-AN1"/>
    <property type="match status" value="2"/>
</dbReference>
<accession>A0A8J2JLT0</accession>
<keyword evidence="1" id="KW-0479">Metal-binding</keyword>
<dbReference type="GO" id="GO:0005783">
    <property type="term" value="C:endoplasmic reticulum"/>
    <property type="evidence" value="ECO:0007669"/>
    <property type="project" value="TreeGrafter"/>
</dbReference>
<proteinExistence type="predicted"/>
<dbReference type="AlphaFoldDB" id="A0A8J2JLT0"/>
<feature type="domain" description="AN1-type" evidence="7">
    <location>
        <begin position="94"/>
        <end position="142"/>
    </location>
</feature>
<reference evidence="8" key="1">
    <citation type="submission" date="2021-06" db="EMBL/GenBank/DDBJ databases">
        <authorList>
            <person name="Hodson N. C."/>
            <person name="Mongue J. A."/>
            <person name="Jaron S. K."/>
        </authorList>
    </citation>
    <scope>NUCLEOTIDE SEQUENCE</scope>
</reference>
<organism evidence="8 9">
    <name type="scientific">Allacma fusca</name>
    <dbReference type="NCBI Taxonomy" id="39272"/>
    <lineage>
        <taxon>Eukaryota</taxon>
        <taxon>Metazoa</taxon>
        <taxon>Ecdysozoa</taxon>
        <taxon>Arthropoda</taxon>
        <taxon>Hexapoda</taxon>
        <taxon>Collembola</taxon>
        <taxon>Symphypleona</taxon>
        <taxon>Sminthuridae</taxon>
        <taxon>Allacma</taxon>
    </lineage>
</organism>
<dbReference type="EMBL" id="CAJVCH010089635">
    <property type="protein sequence ID" value="CAG7722471.1"/>
    <property type="molecule type" value="Genomic_DNA"/>
</dbReference>
<dbReference type="PANTHER" id="PTHR14677">
    <property type="entry name" value="ARSENITE INDUCUBLE RNA ASSOCIATED PROTEIN AIP-1-RELATED"/>
    <property type="match status" value="1"/>
</dbReference>
<evidence type="ECO:0000256" key="5">
    <source>
        <dbReference type="PROSITE-ProRule" id="PRU00449"/>
    </source>
</evidence>
<keyword evidence="2" id="KW-0677">Repeat</keyword>
<dbReference type="PANTHER" id="PTHR14677:SF20">
    <property type="entry name" value="ZINC FINGER AN1-TYPE CONTAINING 2A-RELATED"/>
    <property type="match status" value="1"/>
</dbReference>
<sequence length="271" mass="29294">MEFPSLGQHCSEPSCRQLDFLPVNCDSCKNTFCMDHYSYVRHNCPTSFTKNVQVPVCPLCNTLIPGKVDELPDIRVSRHIDADCKSDRAVSRRKVYANKCSVKGCKQKGLVPVVCDNCAQNYCLRHRHPLDHTCTKADTKPLGKAGIAAAMRNQRTTETKGGKSLMTSVSNGFNNFVGGGRSHAGYTPTSVQGNISEDAALQLALQASMSDSTGNSARAASNATSSSIPQFSQEQEDFLLAKAIAESEREAQAVGNGSNGNQRRGNNCQIT</sequence>
<evidence type="ECO:0000313" key="8">
    <source>
        <dbReference type="EMBL" id="CAG7722471.1"/>
    </source>
</evidence>
<feature type="compositionally biased region" description="Low complexity" evidence="6">
    <location>
        <begin position="255"/>
        <end position="271"/>
    </location>
</feature>
<dbReference type="GO" id="GO:0008270">
    <property type="term" value="F:zinc ion binding"/>
    <property type="evidence" value="ECO:0007669"/>
    <property type="project" value="UniProtKB-KW"/>
</dbReference>
<dbReference type="Pfam" id="PF25403">
    <property type="entry name" value="zf-C2H2_ZFAND2"/>
    <property type="match status" value="1"/>
</dbReference>
<evidence type="ECO:0000256" key="3">
    <source>
        <dbReference type="ARBA" id="ARBA00022771"/>
    </source>
</evidence>
<keyword evidence="4" id="KW-0862">Zinc</keyword>
<dbReference type="SMART" id="SM00154">
    <property type="entry name" value="ZnF_AN1"/>
    <property type="match status" value="2"/>
</dbReference>
<dbReference type="InterPro" id="IPR003903">
    <property type="entry name" value="UIM_dom"/>
</dbReference>
<dbReference type="FunFam" id="4.10.1110.10:FF:000003">
    <property type="entry name" value="AN1-type zinc finger protein 2B isoform X1"/>
    <property type="match status" value="1"/>
</dbReference>
<comment type="caution">
    <text evidence="8">The sequence shown here is derived from an EMBL/GenBank/DDBJ whole genome shotgun (WGS) entry which is preliminary data.</text>
</comment>
<evidence type="ECO:0000313" key="9">
    <source>
        <dbReference type="Proteomes" id="UP000708208"/>
    </source>
</evidence>
<feature type="region of interest" description="Disordered" evidence="6">
    <location>
        <begin position="249"/>
        <end position="271"/>
    </location>
</feature>
<dbReference type="GO" id="GO:0045047">
    <property type="term" value="P:protein targeting to ER"/>
    <property type="evidence" value="ECO:0007669"/>
    <property type="project" value="TreeGrafter"/>
</dbReference>
<feature type="domain" description="AN1-type" evidence="7">
    <location>
        <begin position="4"/>
        <end position="52"/>
    </location>
</feature>
<evidence type="ECO:0000256" key="6">
    <source>
        <dbReference type="SAM" id="MobiDB-lite"/>
    </source>
</evidence>
<dbReference type="OrthoDB" id="431929at2759"/>
<keyword evidence="9" id="KW-1185">Reference proteome</keyword>
<keyword evidence="3 5" id="KW-0863">Zinc-finger</keyword>